<dbReference type="CDD" id="cd00130">
    <property type="entry name" value="PAS"/>
    <property type="match status" value="2"/>
</dbReference>
<protein>
    <submittedName>
        <fullName evidence="6">EAL domain-containing protein</fullName>
    </submittedName>
</protein>
<dbReference type="InterPro" id="IPR035919">
    <property type="entry name" value="EAL_sf"/>
</dbReference>
<dbReference type="SUPFAM" id="SSF55785">
    <property type="entry name" value="PYP-like sensor domain (PAS domain)"/>
    <property type="match status" value="2"/>
</dbReference>
<dbReference type="InterPro" id="IPR001633">
    <property type="entry name" value="EAL_dom"/>
</dbReference>
<dbReference type="InterPro" id="IPR001610">
    <property type="entry name" value="PAC"/>
</dbReference>
<dbReference type="PROSITE" id="PS50112">
    <property type="entry name" value="PAS"/>
    <property type="match status" value="2"/>
</dbReference>
<dbReference type="InterPro" id="IPR000014">
    <property type="entry name" value="PAS"/>
</dbReference>
<name>A0ABS8IW21_9BURK</name>
<dbReference type="InterPro" id="IPR000160">
    <property type="entry name" value="GGDEF_dom"/>
</dbReference>
<dbReference type="InterPro" id="IPR000700">
    <property type="entry name" value="PAS-assoc_C"/>
</dbReference>
<dbReference type="Pfam" id="PF08447">
    <property type="entry name" value="PAS_3"/>
    <property type="match status" value="1"/>
</dbReference>
<dbReference type="InterPro" id="IPR035965">
    <property type="entry name" value="PAS-like_dom_sf"/>
</dbReference>
<dbReference type="SMART" id="SM00052">
    <property type="entry name" value="EAL"/>
    <property type="match status" value="1"/>
</dbReference>
<evidence type="ECO:0000259" key="4">
    <source>
        <dbReference type="PROSITE" id="PS50883"/>
    </source>
</evidence>
<reference evidence="6 7" key="1">
    <citation type="submission" date="2021-11" db="EMBL/GenBank/DDBJ databases">
        <authorList>
            <person name="Huq M.A."/>
        </authorList>
    </citation>
    <scope>NUCLEOTIDE SEQUENCE [LARGE SCALE GENOMIC DNA]</scope>
    <source>
        <strain evidence="6 7">MAHUQ-52</strain>
    </source>
</reference>
<dbReference type="Pfam" id="PF00990">
    <property type="entry name" value="GGDEF"/>
    <property type="match status" value="1"/>
</dbReference>
<feature type="domain" description="PAC" evidence="3">
    <location>
        <begin position="225"/>
        <end position="280"/>
    </location>
</feature>
<proteinExistence type="predicted"/>
<evidence type="ECO:0000259" key="2">
    <source>
        <dbReference type="PROSITE" id="PS50112"/>
    </source>
</evidence>
<organism evidence="6 7">
    <name type="scientific">Massilia agrisoli</name>
    <dbReference type="NCBI Taxonomy" id="2892444"/>
    <lineage>
        <taxon>Bacteria</taxon>
        <taxon>Pseudomonadati</taxon>
        <taxon>Pseudomonadota</taxon>
        <taxon>Betaproteobacteria</taxon>
        <taxon>Burkholderiales</taxon>
        <taxon>Oxalobacteraceae</taxon>
        <taxon>Telluria group</taxon>
        <taxon>Massilia</taxon>
    </lineage>
</organism>
<dbReference type="Gene3D" id="3.30.450.20">
    <property type="entry name" value="PAS domain"/>
    <property type="match status" value="2"/>
</dbReference>
<dbReference type="PROSITE" id="PS50113">
    <property type="entry name" value="PAC"/>
    <property type="match status" value="2"/>
</dbReference>
<dbReference type="EMBL" id="JAJHPV010000020">
    <property type="protein sequence ID" value="MCC6072681.1"/>
    <property type="molecule type" value="Genomic_DNA"/>
</dbReference>
<dbReference type="InterPro" id="IPR043128">
    <property type="entry name" value="Rev_trsase/Diguanyl_cyclase"/>
</dbReference>
<dbReference type="Pfam" id="PF08448">
    <property type="entry name" value="PAS_4"/>
    <property type="match status" value="1"/>
</dbReference>
<dbReference type="RefSeq" id="WP_229433665.1">
    <property type="nucleotide sequence ID" value="NZ_JAJHPV010000020.1"/>
</dbReference>
<accession>A0ABS8IW21</accession>
<dbReference type="Gene3D" id="3.20.20.450">
    <property type="entry name" value="EAL domain"/>
    <property type="match status" value="1"/>
</dbReference>
<evidence type="ECO:0000313" key="7">
    <source>
        <dbReference type="Proteomes" id="UP001198701"/>
    </source>
</evidence>
<dbReference type="PANTHER" id="PTHR44757:SF2">
    <property type="entry name" value="BIOFILM ARCHITECTURE MAINTENANCE PROTEIN MBAA"/>
    <property type="match status" value="1"/>
</dbReference>
<keyword evidence="7" id="KW-1185">Reference proteome</keyword>
<dbReference type="Gene3D" id="3.30.70.270">
    <property type="match status" value="1"/>
</dbReference>
<dbReference type="InterPro" id="IPR052155">
    <property type="entry name" value="Biofilm_reg_signaling"/>
</dbReference>
<feature type="coiled-coil region" evidence="1">
    <location>
        <begin position="131"/>
        <end position="158"/>
    </location>
</feature>
<evidence type="ECO:0000256" key="1">
    <source>
        <dbReference type="SAM" id="Coils"/>
    </source>
</evidence>
<dbReference type="SUPFAM" id="SSF55073">
    <property type="entry name" value="Nucleotide cyclase"/>
    <property type="match status" value="1"/>
</dbReference>
<feature type="domain" description="GGDEF" evidence="5">
    <location>
        <begin position="312"/>
        <end position="451"/>
    </location>
</feature>
<dbReference type="InterPro" id="IPR013655">
    <property type="entry name" value="PAS_fold_3"/>
</dbReference>
<feature type="domain" description="PAS" evidence="2">
    <location>
        <begin position="148"/>
        <end position="193"/>
    </location>
</feature>
<dbReference type="NCBIfam" id="TIGR00254">
    <property type="entry name" value="GGDEF"/>
    <property type="match status" value="1"/>
</dbReference>
<dbReference type="Proteomes" id="UP001198701">
    <property type="component" value="Unassembled WGS sequence"/>
</dbReference>
<evidence type="ECO:0000259" key="3">
    <source>
        <dbReference type="PROSITE" id="PS50113"/>
    </source>
</evidence>
<dbReference type="SMART" id="SM00267">
    <property type="entry name" value="GGDEF"/>
    <property type="match status" value="1"/>
</dbReference>
<dbReference type="PANTHER" id="PTHR44757">
    <property type="entry name" value="DIGUANYLATE CYCLASE DGCP"/>
    <property type="match status" value="1"/>
</dbReference>
<keyword evidence="1" id="KW-0175">Coiled coil</keyword>
<dbReference type="Pfam" id="PF00563">
    <property type="entry name" value="EAL"/>
    <property type="match status" value="1"/>
</dbReference>
<gene>
    <name evidence="6" type="ORF">LMJ30_17230</name>
</gene>
<dbReference type="CDD" id="cd01948">
    <property type="entry name" value="EAL"/>
    <property type="match status" value="1"/>
</dbReference>
<feature type="domain" description="EAL" evidence="4">
    <location>
        <begin position="460"/>
        <end position="714"/>
    </location>
</feature>
<dbReference type="PROSITE" id="PS50887">
    <property type="entry name" value="GGDEF"/>
    <property type="match status" value="1"/>
</dbReference>
<sequence length="719" mass="79696">MGQDDRQELDEERLKLVLEAADLDLWENDLVSGEVTRRAARVFGELGYSGDETARLIDDLFSLVHPDDLPVLKSALQQHMEGVTPHYRCEFRLRTKTGAWVWYANHGKIVDSGDGVRGRRLIGVSFNIDERKQSEERVRDQQRLLAESESRYRELLSNLRTGIVVHGPDTSIAYSNARAHELLGLSEDEIRGKLAPDRTWRFVDEQGAPLPLAHYPVNRVLASGQAIESQVLGVIQRGGAPVWLLVSAFPEFKGDGALKQVVVNFDDITPRKHAEQEIHQLAFYDSLTGLPNRRMLMDRLHEALAASARSQRYGAVLFIDMDNFKAINDVLGHSVGDLMLVEAAARIGHCLREADMVARLGGDEFVVLVAAVQGDAGMAAQRIALIAEKIRTSLSAPYQLLGHERHSSPSIGVAMFLGGGQGNADTVIRQADMAMYKAKDAGRNTFRFFSAAMQLAVESRAALEADLRLAIGLGQLQLHYQVQVDARQNVLGAEALVRWRHPVRGLVSPLQFIPIAEESSLILEIGNWVLDTACAQLARWQDKPALRHLTLAVNVSARQFRQADFVDMLRAIVERHPCDVSRLKLELTESMVLSDVAEVVHKMESLQALGLSLSMDDFGTGYSSLAYLKKLPLAQIKIDQSFVRDITTDAADAVMVKTIIDLARNFHLEVIAEGVETVEQLEFLRAHGCAMYQGFLFGKPQPVEAFEEQLATRGAVVPA</sequence>
<dbReference type="SUPFAM" id="SSF141868">
    <property type="entry name" value="EAL domain-like"/>
    <property type="match status" value="1"/>
</dbReference>
<comment type="caution">
    <text evidence="6">The sequence shown here is derived from an EMBL/GenBank/DDBJ whole genome shotgun (WGS) entry which is preliminary data.</text>
</comment>
<dbReference type="InterPro" id="IPR029787">
    <property type="entry name" value="Nucleotide_cyclase"/>
</dbReference>
<evidence type="ECO:0000313" key="6">
    <source>
        <dbReference type="EMBL" id="MCC6072681.1"/>
    </source>
</evidence>
<dbReference type="SMART" id="SM00086">
    <property type="entry name" value="PAC"/>
    <property type="match status" value="2"/>
</dbReference>
<dbReference type="CDD" id="cd01949">
    <property type="entry name" value="GGDEF"/>
    <property type="match status" value="1"/>
</dbReference>
<dbReference type="InterPro" id="IPR013656">
    <property type="entry name" value="PAS_4"/>
</dbReference>
<feature type="domain" description="PAC" evidence="3">
    <location>
        <begin position="87"/>
        <end position="140"/>
    </location>
</feature>
<dbReference type="NCBIfam" id="TIGR00229">
    <property type="entry name" value="sensory_box"/>
    <property type="match status" value="1"/>
</dbReference>
<dbReference type="PROSITE" id="PS50883">
    <property type="entry name" value="EAL"/>
    <property type="match status" value="1"/>
</dbReference>
<evidence type="ECO:0000259" key="5">
    <source>
        <dbReference type="PROSITE" id="PS50887"/>
    </source>
</evidence>
<feature type="domain" description="PAS" evidence="2">
    <location>
        <begin position="10"/>
        <end position="83"/>
    </location>
</feature>
<dbReference type="SMART" id="SM00091">
    <property type="entry name" value="PAS"/>
    <property type="match status" value="2"/>
</dbReference>